<dbReference type="RefSeq" id="WP_179923471.1">
    <property type="nucleotide sequence ID" value="NZ_CP128228.1"/>
</dbReference>
<proteinExistence type="predicted"/>
<keyword evidence="3" id="KW-1185">Reference proteome</keyword>
<evidence type="ECO:0000313" key="2">
    <source>
        <dbReference type="EMBL" id="NYS48806.1"/>
    </source>
</evidence>
<evidence type="ECO:0000259" key="1">
    <source>
        <dbReference type="Pfam" id="PF01936"/>
    </source>
</evidence>
<dbReference type="GO" id="GO:0004540">
    <property type="term" value="F:RNA nuclease activity"/>
    <property type="evidence" value="ECO:0007669"/>
    <property type="project" value="InterPro"/>
</dbReference>
<dbReference type="EMBL" id="JACBYG010000017">
    <property type="protein sequence ID" value="NYS48806.1"/>
    <property type="molecule type" value="Genomic_DNA"/>
</dbReference>
<dbReference type="Pfam" id="PF01936">
    <property type="entry name" value="NYN"/>
    <property type="match status" value="1"/>
</dbReference>
<dbReference type="Gene3D" id="3.40.50.1010">
    <property type="entry name" value="5'-nuclease"/>
    <property type="match status" value="1"/>
</dbReference>
<dbReference type="CDD" id="cd18722">
    <property type="entry name" value="PIN_NicB-like"/>
    <property type="match status" value="1"/>
</dbReference>
<reference evidence="2 3" key="1">
    <citation type="submission" date="2020-07" db="EMBL/GenBank/DDBJ databases">
        <title>MOT database genomes.</title>
        <authorList>
            <person name="Joseph S."/>
            <person name="Aduse-Opoku J."/>
            <person name="Hashim A."/>
            <person name="Wade W."/>
            <person name="Curtis M."/>
        </authorList>
    </citation>
    <scope>NUCLEOTIDE SEQUENCE [LARGE SCALE GENOMIC DNA]</scope>
    <source>
        <strain evidence="2 3">CCW311</strain>
    </source>
</reference>
<dbReference type="Proteomes" id="UP000563349">
    <property type="component" value="Unassembled WGS sequence"/>
</dbReference>
<name>A0A7Z0LCK4_9STRE</name>
<sequence>MKTAILVDGGYYRKRTNLAYGSEEPAQSAQRLYKYCSRHLKESCYQAEVRHDLYRIFYYDCPPLAASLLNPFGTRIVDYSKSDTLRWTQEFFMELSHKRRIALRMGELSESSPRYTLREEALQALLSGQRTVDDLKEMDFRLNLQQKGTDIRIGLDICSLAYKQQVDRIILIAGDSDFVPAAKLARREGIDFILDPLGGPIKDNLSLHIDGLRTVDTAYLGH</sequence>
<evidence type="ECO:0000313" key="3">
    <source>
        <dbReference type="Proteomes" id="UP000563349"/>
    </source>
</evidence>
<dbReference type="AlphaFoldDB" id="A0A7Z0LCK4"/>
<protein>
    <submittedName>
        <fullName evidence="2">NYN domain-containing protein</fullName>
    </submittedName>
</protein>
<feature type="domain" description="NYN" evidence="1">
    <location>
        <begin position="144"/>
        <end position="191"/>
    </location>
</feature>
<gene>
    <name evidence="2" type="ORF">HZY93_02255</name>
</gene>
<accession>A0A7Z0LCK4</accession>
<dbReference type="InterPro" id="IPR021139">
    <property type="entry name" value="NYN"/>
</dbReference>
<organism evidence="2 3">
    <name type="scientific">Streptococcus danieliae</name>
    <dbReference type="NCBI Taxonomy" id="747656"/>
    <lineage>
        <taxon>Bacteria</taxon>
        <taxon>Bacillati</taxon>
        <taxon>Bacillota</taxon>
        <taxon>Bacilli</taxon>
        <taxon>Lactobacillales</taxon>
        <taxon>Streptococcaceae</taxon>
        <taxon>Streptococcus</taxon>
    </lineage>
</organism>
<comment type="caution">
    <text evidence="2">The sequence shown here is derived from an EMBL/GenBank/DDBJ whole genome shotgun (WGS) entry which is preliminary data.</text>
</comment>